<dbReference type="SUPFAM" id="SSF52058">
    <property type="entry name" value="L domain-like"/>
    <property type="match status" value="1"/>
</dbReference>
<accession>A0A067GYF6</accession>
<evidence type="ECO:0008006" key="4">
    <source>
        <dbReference type="Google" id="ProtNLM"/>
    </source>
</evidence>
<keyword evidence="1" id="KW-0732">Signal</keyword>
<dbReference type="InterPro" id="IPR053213">
    <property type="entry name" value="RLP29"/>
</dbReference>
<feature type="chain" id="PRO_5001638271" description="Leucine-rich repeat-containing N-terminal plant-type domain-containing protein" evidence="1">
    <location>
        <begin position="28"/>
        <end position="362"/>
    </location>
</feature>
<proteinExistence type="predicted"/>
<dbReference type="AlphaFoldDB" id="A0A067GYF6"/>
<dbReference type="Proteomes" id="UP000027120">
    <property type="component" value="Unassembled WGS sequence"/>
</dbReference>
<organism evidence="2 3">
    <name type="scientific">Citrus sinensis</name>
    <name type="common">Sweet orange</name>
    <name type="synonym">Citrus aurantium var. sinensis</name>
    <dbReference type="NCBI Taxonomy" id="2711"/>
    <lineage>
        <taxon>Eukaryota</taxon>
        <taxon>Viridiplantae</taxon>
        <taxon>Streptophyta</taxon>
        <taxon>Embryophyta</taxon>
        <taxon>Tracheophyta</taxon>
        <taxon>Spermatophyta</taxon>
        <taxon>Magnoliopsida</taxon>
        <taxon>eudicotyledons</taxon>
        <taxon>Gunneridae</taxon>
        <taxon>Pentapetalae</taxon>
        <taxon>rosids</taxon>
        <taxon>malvids</taxon>
        <taxon>Sapindales</taxon>
        <taxon>Rutaceae</taxon>
        <taxon>Aurantioideae</taxon>
        <taxon>Citrus</taxon>
    </lineage>
</organism>
<dbReference type="Pfam" id="PF00560">
    <property type="entry name" value="LRR_1"/>
    <property type="match status" value="2"/>
</dbReference>
<dbReference type="EMBL" id="KK784874">
    <property type="protein sequence ID" value="KDO84733.1"/>
    <property type="molecule type" value="Genomic_DNA"/>
</dbReference>
<reference evidence="2 3" key="1">
    <citation type="submission" date="2014-04" db="EMBL/GenBank/DDBJ databases">
        <authorList>
            <consortium name="International Citrus Genome Consortium"/>
            <person name="Gmitter F."/>
            <person name="Chen C."/>
            <person name="Farmerie W."/>
            <person name="Harkins T."/>
            <person name="Desany B."/>
            <person name="Mohiuddin M."/>
            <person name="Kodira C."/>
            <person name="Borodovsky M."/>
            <person name="Lomsadze A."/>
            <person name="Burns P."/>
            <person name="Jenkins J."/>
            <person name="Prochnik S."/>
            <person name="Shu S."/>
            <person name="Chapman J."/>
            <person name="Pitluck S."/>
            <person name="Schmutz J."/>
            <person name="Rokhsar D."/>
        </authorList>
    </citation>
    <scope>NUCLEOTIDE SEQUENCE</scope>
</reference>
<evidence type="ECO:0000313" key="2">
    <source>
        <dbReference type="EMBL" id="KDO84733.1"/>
    </source>
</evidence>
<keyword evidence="3" id="KW-1185">Reference proteome</keyword>
<name>A0A067GYF6_CITSI</name>
<protein>
    <recommendedName>
        <fullName evidence="4">Leucine-rich repeat-containing N-terminal plant-type domain-containing protein</fullName>
    </recommendedName>
</protein>
<evidence type="ECO:0000256" key="1">
    <source>
        <dbReference type="SAM" id="SignalP"/>
    </source>
</evidence>
<dbReference type="Gene3D" id="3.80.10.10">
    <property type="entry name" value="Ribonuclease Inhibitor"/>
    <property type="match status" value="3"/>
</dbReference>
<dbReference type="InterPro" id="IPR032675">
    <property type="entry name" value="LRR_dom_sf"/>
</dbReference>
<dbReference type="Pfam" id="PF13855">
    <property type="entry name" value="LRR_8"/>
    <property type="match status" value="1"/>
</dbReference>
<evidence type="ECO:0000313" key="3">
    <source>
        <dbReference type="Proteomes" id="UP000027120"/>
    </source>
</evidence>
<dbReference type="SMR" id="A0A067GYF6"/>
<feature type="non-terminal residue" evidence="2">
    <location>
        <position position="362"/>
    </location>
</feature>
<sequence>MSRHSRRQHFSLHFLLAISALSKLFFGTTVAPGSCLSLWDFSVDPGDHLFSDRFTCGLRCDRIVSGSARVTEITLDPVGYPGSLISSKWNLLHLPTLDISDNSFSGSVPDSLSKLVRRKRLGLSGNSFKCLIHASVGSLSQLEELYLDNNDFQGPRLEIRQNSISSEFPYLGSLKSLSFLDASDNNITGKIPPTFPTSLVELSVRNNNLVGNVPENFGDMEFLQVLDLSRNKLSGTIFSVLFDHPSLQQLTLSYNNFTSLQVPANMGLTSKLVALELSYNELGGFLPAYLASMPNLSALSLEHNKFIGMIPTQFALKRLLWGGNYLFGPISGHLMGMKPGFANVSLVDNCLYMCPEMFFFCQ</sequence>
<dbReference type="InterPro" id="IPR001611">
    <property type="entry name" value="Leu-rich_rpt"/>
</dbReference>
<gene>
    <name evidence="2" type="ORF">CISIN_1g045704mg</name>
</gene>
<dbReference type="PANTHER" id="PTHR48009:SF12">
    <property type="entry name" value="LEUCINE-RICH REPEAT RECEPTOR-LIKE PROTEIN KINASE PEPR2"/>
    <property type="match status" value="1"/>
</dbReference>
<feature type="signal peptide" evidence="1">
    <location>
        <begin position="1"/>
        <end position="27"/>
    </location>
</feature>
<dbReference type="PANTHER" id="PTHR48009">
    <property type="entry name" value="LEUCINE-RICH REPEAT (LRR) FAMILY PROTEIN"/>
    <property type="match status" value="1"/>
</dbReference>